<reference evidence="8 9" key="1">
    <citation type="submission" date="2020-08" db="EMBL/GenBank/DDBJ databases">
        <title>Genomic Encyclopedia of Type Strains, Phase IV (KMG-IV): sequencing the most valuable type-strain genomes for metagenomic binning, comparative biology and taxonomic classification.</title>
        <authorList>
            <person name="Goeker M."/>
        </authorList>
    </citation>
    <scope>NUCLEOTIDE SEQUENCE [LARGE SCALE GENOMIC DNA]</scope>
    <source>
        <strain evidence="8 9">DSM 26438</strain>
    </source>
</reference>
<keyword evidence="5 6" id="KW-0378">Hydrolase</keyword>
<dbReference type="EMBL" id="JACIDV010000004">
    <property type="protein sequence ID" value="MBB3945578.1"/>
    <property type="molecule type" value="Genomic_DNA"/>
</dbReference>
<gene>
    <name evidence="8" type="ORF">GGQ73_001513</name>
</gene>
<organism evidence="8 9">
    <name type="scientific">Rhizobium skierniewicense</name>
    <dbReference type="NCBI Taxonomy" id="984260"/>
    <lineage>
        <taxon>Bacteria</taxon>
        <taxon>Pseudomonadati</taxon>
        <taxon>Pseudomonadota</taxon>
        <taxon>Alphaproteobacteria</taxon>
        <taxon>Hyphomicrobiales</taxon>
        <taxon>Rhizobiaceae</taxon>
        <taxon>Rhizobium/Agrobacterium group</taxon>
        <taxon>Rhizobium</taxon>
    </lineage>
</organism>
<comment type="similarity">
    <text evidence="2 6">Belongs to the peptidase S26 family.</text>
</comment>
<dbReference type="GO" id="GO:0004252">
    <property type="term" value="F:serine-type endopeptidase activity"/>
    <property type="evidence" value="ECO:0007669"/>
    <property type="project" value="InterPro"/>
</dbReference>
<dbReference type="EC" id="3.4.21.89" evidence="3 6"/>
<dbReference type="GO" id="GO:0009003">
    <property type="term" value="F:signal peptidase activity"/>
    <property type="evidence" value="ECO:0007669"/>
    <property type="project" value="UniProtKB-EC"/>
</dbReference>
<name>A0A7W6C4H6_9HYPH</name>
<dbReference type="InterPro" id="IPR019758">
    <property type="entry name" value="Pept_S26A_signal_pept_1_CS"/>
</dbReference>
<dbReference type="Proteomes" id="UP000565286">
    <property type="component" value="Unassembled WGS sequence"/>
</dbReference>
<evidence type="ECO:0000256" key="3">
    <source>
        <dbReference type="ARBA" id="ARBA00013208"/>
    </source>
</evidence>
<dbReference type="PROSITE" id="PS00761">
    <property type="entry name" value="SPASE_I_3"/>
    <property type="match status" value="1"/>
</dbReference>
<keyword evidence="9" id="KW-1185">Reference proteome</keyword>
<dbReference type="PANTHER" id="PTHR43390">
    <property type="entry name" value="SIGNAL PEPTIDASE I"/>
    <property type="match status" value="1"/>
</dbReference>
<protein>
    <recommendedName>
        <fullName evidence="4 6">Signal peptidase I</fullName>
        <ecNumber evidence="3 6">3.4.21.89</ecNumber>
    </recommendedName>
</protein>
<dbReference type="CDD" id="cd06462">
    <property type="entry name" value="Peptidase_S24_S26"/>
    <property type="match status" value="1"/>
</dbReference>
<evidence type="ECO:0000256" key="2">
    <source>
        <dbReference type="ARBA" id="ARBA00009370"/>
    </source>
</evidence>
<dbReference type="SUPFAM" id="SSF51306">
    <property type="entry name" value="LexA/Signal peptidase"/>
    <property type="match status" value="1"/>
</dbReference>
<evidence type="ECO:0000256" key="1">
    <source>
        <dbReference type="ARBA" id="ARBA00000677"/>
    </source>
</evidence>
<evidence type="ECO:0000313" key="8">
    <source>
        <dbReference type="EMBL" id="MBB3945578.1"/>
    </source>
</evidence>
<comment type="caution">
    <text evidence="8">The sequence shown here is derived from an EMBL/GenBank/DDBJ whole genome shotgun (WGS) entry which is preliminary data.</text>
</comment>
<dbReference type="InterPro" id="IPR019533">
    <property type="entry name" value="Peptidase_S26"/>
</dbReference>
<evidence type="ECO:0000313" key="9">
    <source>
        <dbReference type="Proteomes" id="UP000565286"/>
    </source>
</evidence>
<dbReference type="InterPro" id="IPR000223">
    <property type="entry name" value="Pept_S26A_signal_pept_1"/>
</dbReference>
<dbReference type="Gene3D" id="2.10.109.10">
    <property type="entry name" value="Umud Fragment, subunit A"/>
    <property type="match status" value="1"/>
</dbReference>
<evidence type="ECO:0000259" key="7">
    <source>
        <dbReference type="Pfam" id="PF10502"/>
    </source>
</evidence>
<dbReference type="GO" id="GO:0016020">
    <property type="term" value="C:membrane"/>
    <property type="evidence" value="ECO:0007669"/>
    <property type="project" value="UniProtKB-SubCell"/>
</dbReference>
<keyword evidence="6" id="KW-0645">Protease</keyword>
<proteinExistence type="inferred from homology"/>
<evidence type="ECO:0000256" key="5">
    <source>
        <dbReference type="ARBA" id="ARBA00022801"/>
    </source>
</evidence>
<sequence>MRKILLQFQVLATLLAVGIQPLWADEREAGAKTLLLPIYPLWLAQAGLFSSDQALKQKMTDQAIAGLAKQLPSDCDETRMRRDLCGIKPVRVPSSSMNPTVYVQETLGIQTVDFKPLKRGDLIVHKARFGGASVTSALTRLIGLPGETIEMRDGAVFVNGLEFTQKSENKGIDSEWGPLNLVRETTPEGATYEIALQDGNTSGIVQDFGPVTLPYDRYFVLGDNRGNSVDSRYPEQLNEDGMVAAKDIEGVAIVVLVSKSVDRVGVPLR</sequence>
<comment type="subcellular location">
    <subcellularLocation>
        <location evidence="6">Membrane</location>
        <topology evidence="6">Single-pass type II membrane protein</topology>
    </subcellularLocation>
</comment>
<dbReference type="GO" id="GO:0006465">
    <property type="term" value="P:signal peptide processing"/>
    <property type="evidence" value="ECO:0007669"/>
    <property type="project" value="InterPro"/>
</dbReference>
<feature type="domain" description="Peptidase S26" evidence="7">
    <location>
        <begin position="87"/>
        <end position="255"/>
    </location>
</feature>
<evidence type="ECO:0000256" key="6">
    <source>
        <dbReference type="RuleBase" id="RU362042"/>
    </source>
</evidence>
<dbReference type="PANTHER" id="PTHR43390:SF1">
    <property type="entry name" value="CHLOROPLAST PROCESSING PEPTIDASE"/>
    <property type="match status" value="1"/>
</dbReference>
<dbReference type="NCBIfam" id="TIGR02227">
    <property type="entry name" value="sigpep_I_bact"/>
    <property type="match status" value="1"/>
</dbReference>
<dbReference type="AlphaFoldDB" id="A0A7W6C4H6"/>
<dbReference type="PRINTS" id="PR00727">
    <property type="entry name" value="LEADERPTASE"/>
</dbReference>
<dbReference type="CDD" id="cd06530">
    <property type="entry name" value="S26_SPase_I"/>
    <property type="match status" value="1"/>
</dbReference>
<dbReference type="RefSeq" id="WP_183895191.1">
    <property type="nucleotide sequence ID" value="NZ_JACIDV010000004.1"/>
</dbReference>
<dbReference type="Pfam" id="PF10502">
    <property type="entry name" value="Peptidase_S26"/>
    <property type="match status" value="1"/>
</dbReference>
<dbReference type="InterPro" id="IPR036286">
    <property type="entry name" value="LexA/Signal_pep-like_sf"/>
</dbReference>
<accession>A0A7W6C4H6</accession>
<evidence type="ECO:0000256" key="4">
    <source>
        <dbReference type="ARBA" id="ARBA00019232"/>
    </source>
</evidence>
<comment type="catalytic activity">
    <reaction evidence="1 6">
        <text>Cleavage of hydrophobic, N-terminal signal or leader sequences from secreted and periplasmic proteins.</text>
        <dbReference type="EC" id="3.4.21.89"/>
    </reaction>
</comment>